<dbReference type="Proteomes" id="UP001476798">
    <property type="component" value="Unassembled WGS sequence"/>
</dbReference>
<evidence type="ECO:0000313" key="2">
    <source>
        <dbReference type="Proteomes" id="UP001476798"/>
    </source>
</evidence>
<reference evidence="1 2" key="1">
    <citation type="submission" date="2021-06" db="EMBL/GenBank/DDBJ databases">
        <authorList>
            <person name="Palmer J.M."/>
        </authorList>
    </citation>
    <scope>NUCLEOTIDE SEQUENCE [LARGE SCALE GENOMIC DNA]</scope>
    <source>
        <strain evidence="1 2">GA_2019</strain>
        <tissue evidence="1">Muscle</tissue>
    </source>
</reference>
<accession>A0ABV0MF62</accession>
<keyword evidence="2" id="KW-1185">Reference proteome</keyword>
<sequence length="76" mass="8782">MGLFQTDYVPCLLHHPSQTVPCGNPLWIHFRVRSCIRHQRLLEIMSSRENHDQPLLDVGFWPLYTLIAKSVDVIAA</sequence>
<comment type="caution">
    <text evidence="1">The sequence shown here is derived from an EMBL/GenBank/DDBJ whole genome shotgun (WGS) entry which is preliminary data.</text>
</comment>
<organism evidence="1 2">
    <name type="scientific">Goodea atripinnis</name>
    <dbReference type="NCBI Taxonomy" id="208336"/>
    <lineage>
        <taxon>Eukaryota</taxon>
        <taxon>Metazoa</taxon>
        <taxon>Chordata</taxon>
        <taxon>Craniata</taxon>
        <taxon>Vertebrata</taxon>
        <taxon>Euteleostomi</taxon>
        <taxon>Actinopterygii</taxon>
        <taxon>Neopterygii</taxon>
        <taxon>Teleostei</taxon>
        <taxon>Neoteleostei</taxon>
        <taxon>Acanthomorphata</taxon>
        <taxon>Ovalentaria</taxon>
        <taxon>Atherinomorphae</taxon>
        <taxon>Cyprinodontiformes</taxon>
        <taxon>Goodeidae</taxon>
        <taxon>Goodea</taxon>
    </lineage>
</organism>
<proteinExistence type="predicted"/>
<protein>
    <submittedName>
        <fullName evidence="1">Uncharacterized protein</fullName>
    </submittedName>
</protein>
<gene>
    <name evidence="1" type="ORF">GOODEAATRI_004990</name>
</gene>
<evidence type="ECO:0000313" key="1">
    <source>
        <dbReference type="EMBL" id="MEQ2157745.1"/>
    </source>
</evidence>
<name>A0ABV0MF62_9TELE</name>
<dbReference type="EMBL" id="JAHRIO010000219">
    <property type="protein sequence ID" value="MEQ2157745.1"/>
    <property type="molecule type" value="Genomic_DNA"/>
</dbReference>